<evidence type="ECO:0000256" key="5">
    <source>
        <dbReference type="ARBA" id="ARBA00037982"/>
    </source>
</evidence>
<keyword evidence="3" id="KW-0418">Kinase</keyword>
<evidence type="ECO:0000259" key="7">
    <source>
        <dbReference type="PROSITE" id="PS50011"/>
    </source>
</evidence>
<proteinExistence type="inferred from homology"/>
<gene>
    <name evidence="8" type="ORF">NEDG_01899</name>
</gene>
<dbReference type="InterPro" id="IPR008271">
    <property type="entry name" value="Ser/Thr_kinase_AS"/>
</dbReference>
<keyword evidence="9" id="KW-1185">Reference proteome</keyword>
<dbReference type="RefSeq" id="XP_067544849.1">
    <property type="nucleotide sequence ID" value="XM_067689317.1"/>
</dbReference>
<protein>
    <recommendedName>
        <fullName evidence="7">Protein kinase domain-containing protein</fullName>
    </recommendedName>
</protein>
<evidence type="ECO:0000313" key="9">
    <source>
        <dbReference type="Proteomes" id="UP000185944"/>
    </source>
</evidence>
<dbReference type="Pfam" id="PF00069">
    <property type="entry name" value="Pkinase"/>
    <property type="match status" value="1"/>
</dbReference>
<dbReference type="GO" id="GO:0004672">
    <property type="term" value="F:protein kinase activity"/>
    <property type="evidence" value="ECO:0007669"/>
    <property type="project" value="InterPro"/>
</dbReference>
<dbReference type="Gene3D" id="1.10.510.10">
    <property type="entry name" value="Transferase(Phosphotransferase) domain 1"/>
    <property type="match status" value="1"/>
</dbReference>
<reference evidence="8 9" key="1">
    <citation type="submission" date="2016-02" db="EMBL/GenBank/DDBJ databases">
        <title>Discovery of a natural microsporidian pathogen with a broad tissue tropism in Caenorhabditis elegans.</title>
        <authorList>
            <person name="Luallen R.J."/>
            <person name="Reinke A.W."/>
            <person name="Tong L."/>
            <person name="Botts M.R."/>
            <person name="Felix M.-A."/>
            <person name="Troemel E.R."/>
        </authorList>
    </citation>
    <scope>NUCLEOTIDE SEQUENCE [LARGE SCALE GENOMIC DNA]</scope>
    <source>
        <strain evidence="8 9">JUm2807</strain>
    </source>
</reference>
<dbReference type="GO" id="GO:0005524">
    <property type="term" value="F:ATP binding"/>
    <property type="evidence" value="ECO:0007669"/>
    <property type="project" value="UniProtKB-KW"/>
</dbReference>
<dbReference type="PANTHER" id="PTHR11042:SF190">
    <property type="entry name" value="MITOSIS INHIBITOR PROTEIN KINASE MIK1"/>
    <property type="match status" value="1"/>
</dbReference>
<dbReference type="PANTHER" id="PTHR11042">
    <property type="entry name" value="EUKARYOTIC TRANSLATION INITIATION FACTOR 2-ALPHA KINASE EIF2-ALPHA KINASE -RELATED"/>
    <property type="match status" value="1"/>
</dbReference>
<comment type="caution">
    <text evidence="8">The sequence shown here is derived from an EMBL/GenBank/DDBJ whole genome shotgun (WGS) entry which is preliminary data.</text>
</comment>
<keyword evidence="2" id="KW-0547">Nucleotide-binding</keyword>
<evidence type="ECO:0000256" key="4">
    <source>
        <dbReference type="ARBA" id="ARBA00022840"/>
    </source>
</evidence>
<dbReference type="SMART" id="SM00220">
    <property type="entry name" value="S_TKc"/>
    <property type="match status" value="1"/>
</dbReference>
<accession>A0A177EGN2</accession>
<evidence type="ECO:0000256" key="2">
    <source>
        <dbReference type="ARBA" id="ARBA00022741"/>
    </source>
</evidence>
<evidence type="ECO:0000256" key="6">
    <source>
        <dbReference type="SAM" id="MobiDB-lite"/>
    </source>
</evidence>
<feature type="domain" description="Protein kinase" evidence="7">
    <location>
        <begin position="129"/>
        <end position="410"/>
    </location>
</feature>
<dbReference type="GeneID" id="93648249"/>
<evidence type="ECO:0000313" key="8">
    <source>
        <dbReference type="EMBL" id="OAG31125.1"/>
    </source>
</evidence>
<feature type="region of interest" description="Disordered" evidence="6">
    <location>
        <begin position="1"/>
        <end position="40"/>
    </location>
</feature>
<feature type="compositionally biased region" description="Basic and acidic residues" evidence="6">
    <location>
        <begin position="1"/>
        <end position="24"/>
    </location>
</feature>
<comment type="similarity">
    <text evidence="5">Belongs to the protein kinase superfamily. Ser/Thr protein kinase family. GCN2 subfamily.</text>
</comment>
<dbReference type="SUPFAM" id="SSF56112">
    <property type="entry name" value="Protein kinase-like (PK-like)"/>
    <property type="match status" value="1"/>
</dbReference>
<dbReference type="InterPro" id="IPR011009">
    <property type="entry name" value="Kinase-like_dom_sf"/>
</dbReference>
<dbReference type="InterPro" id="IPR050339">
    <property type="entry name" value="CC_SR_Kinase"/>
</dbReference>
<dbReference type="AlphaFoldDB" id="A0A177EGN2"/>
<evidence type="ECO:0000256" key="3">
    <source>
        <dbReference type="ARBA" id="ARBA00022777"/>
    </source>
</evidence>
<dbReference type="VEuPathDB" id="MicrosporidiaDB:NEDG_01899"/>
<dbReference type="STRING" id="1805483.A0A177EGN2"/>
<dbReference type="PROSITE" id="PS50011">
    <property type="entry name" value="PROTEIN_KINASE_DOM"/>
    <property type="match status" value="1"/>
</dbReference>
<dbReference type="GO" id="GO:0005737">
    <property type="term" value="C:cytoplasm"/>
    <property type="evidence" value="ECO:0007669"/>
    <property type="project" value="TreeGrafter"/>
</dbReference>
<evidence type="ECO:0000256" key="1">
    <source>
        <dbReference type="ARBA" id="ARBA00022679"/>
    </source>
</evidence>
<name>A0A177EGN2_9MICR</name>
<keyword evidence="4" id="KW-0067">ATP-binding</keyword>
<dbReference type="GO" id="GO:0005634">
    <property type="term" value="C:nucleus"/>
    <property type="evidence" value="ECO:0007669"/>
    <property type="project" value="TreeGrafter"/>
</dbReference>
<dbReference type="OrthoDB" id="5337378at2759"/>
<sequence length="421" mass="48506">MEPEKNSLLKASEDEATESNKENEYENFLDPPKTPEKKHPVKHIANIATPFKITKSQRNEIRDKENMAQAVLLARFQETCGMEEDQEWFRQTRPGRKRKPFQLIKDRASPITKSPLPICPVENYFGLHFKEKAVLYDSSESIVYQVREKTPTEKREKQGDACPYCKPSECVPKKAEKIVKILKKQWSSPKEKKDKIKEAKFLHRLRKCRYIAQLLRAWEEKAVLYLEMPLYNEGTLRDFMKKIRGQHSTLKTKVSLMHQMIKGLKAIHRAKIIHMDIKPENIYLHRDTHGSLSARIGDFGISRSSDDAGEIEFDGDRLYMAPEVLQNNCSGLSDIYSMGLVFIELLFNVGAPLKTIPWLEKSQKEKEDMVRRSGISPHVYTLVKQMISLDPADRPAIPTIIQILKHKPPFGPGTGIIHQSC</sequence>
<dbReference type="PROSITE" id="PS00108">
    <property type="entry name" value="PROTEIN_KINASE_ST"/>
    <property type="match status" value="1"/>
</dbReference>
<organism evidence="8 9">
    <name type="scientific">Nematocida displodere</name>
    <dbReference type="NCBI Taxonomy" id="1805483"/>
    <lineage>
        <taxon>Eukaryota</taxon>
        <taxon>Fungi</taxon>
        <taxon>Fungi incertae sedis</taxon>
        <taxon>Microsporidia</taxon>
        <taxon>Nematocida</taxon>
    </lineage>
</organism>
<dbReference type="Proteomes" id="UP000185944">
    <property type="component" value="Unassembled WGS sequence"/>
</dbReference>
<dbReference type="InterPro" id="IPR000719">
    <property type="entry name" value="Prot_kinase_dom"/>
</dbReference>
<keyword evidence="1" id="KW-0808">Transferase</keyword>
<dbReference type="EMBL" id="LTDL01000022">
    <property type="protein sequence ID" value="OAG31125.1"/>
    <property type="molecule type" value="Genomic_DNA"/>
</dbReference>